<evidence type="ECO:0000313" key="3">
    <source>
        <dbReference type="EMBL" id="TFC52556.1"/>
    </source>
</evidence>
<dbReference type="PANTHER" id="PTHR23088:SF27">
    <property type="entry name" value="DEAMINATED GLUTATHIONE AMIDASE"/>
    <property type="match status" value="1"/>
</dbReference>
<comment type="caution">
    <text evidence="3">The sequence shown here is derived from an EMBL/GenBank/DDBJ whole genome shotgun (WGS) entry which is preliminary data.</text>
</comment>
<dbReference type="InterPro" id="IPR036526">
    <property type="entry name" value="C-N_Hydrolase_sf"/>
</dbReference>
<dbReference type="InterPro" id="IPR001110">
    <property type="entry name" value="UPF0012_CS"/>
</dbReference>
<dbReference type="Gene3D" id="3.60.110.10">
    <property type="entry name" value="Carbon-nitrogen hydrolase"/>
    <property type="match status" value="1"/>
</dbReference>
<dbReference type="PROSITE" id="PS01227">
    <property type="entry name" value="UPF0012"/>
    <property type="match status" value="1"/>
</dbReference>
<dbReference type="PROSITE" id="PS50263">
    <property type="entry name" value="CN_HYDROLASE"/>
    <property type="match status" value="1"/>
</dbReference>
<evidence type="ECO:0000256" key="1">
    <source>
        <dbReference type="ARBA" id="ARBA00010613"/>
    </source>
</evidence>
<reference evidence="3 4" key="1">
    <citation type="submission" date="2019-03" db="EMBL/GenBank/DDBJ databases">
        <title>Genomics of glacier-inhabiting Cryobacterium strains.</title>
        <authorList>
            <person name="Liu Q."/>
            <person name="Xin Y.-H."/>
        </authorList>
    </citation>
    <scope>NUCLEOTIDE SEQUENCE [LARGE SCALE GENOMIC DNA]</scope>
    <source>
        <strain evidence="4">TMT1-22</strain>
    </source>
</reference>
<dbReference type="Pfam" id="PF00795">
    <property type="entry name" value="CN_hydrolase"/>
    <property type="match status" value="1"/>
</dbReference>
<dbReference type="InterPro" id="IPR003010">
    <property type="entry name" value="C-N_Hydrolase"/>
</dbReference>
<evidence type="ECO:0000259" key="2">
    <source>
        <dbReference type="PROSITE" id="PS50263"/>
    </source>
</evidence>
<dbReference type="GO" id="GO:0016787">
    <property type="term" value="F:hydrolase activity"/>
    <property type="evidence" value="ECO:0007669"/>
    <property type="project" value="UniProtKB-KW"/>
</dbReference>
<accession>A0AAQ2C8S7</accession>
<dbReference type="AlphaFoldDB" id="A0AAQ2C8S7"/>
<dbReference type="InterPro" id="IPR044083">
    <property type="entry name" value="RamA-like"/>
</dbReference>
<proteinExistence type="inferred from homology"/>
<sequence length="266" mass="29215">MKLSIAGLQTAGSPGNVASNLGELRAAARTTKAGGGELLITPELFLTGYNLGDKLFDLAKLDLLIKVQEIAREEGLAMIVGLPEYEEDRLYNSVVFLDEGGAVLGHYRKTHLFGSLDRELFTRGEQLVSTVDYRGVRLAMLICYDVEFPETVRAAALAGAHAVIVATAQMTPFKFIAEQLIPVRAWENQIYMAYVNHDGEEGDLAYVGRSSIVDPYARVLDSIVHGTRILTAVIDTEIVDQARLRNPYLNDRRPDLYDPSASAQTV</sequence>
<protein>
    <submittedName>
        <fullName evidence="3">Carbon-nitrogen hydrolase family protein</fullName>
    </submittedName>
</protein>
<keyword evidence="4" id="KW-1185">Reference proteome</keyword>
<dbReference type="SUPFAM" id="SSF56317">
    <property type="entry name" value="Carbon-nitrogen hydrolase"/>
    <property type="match status" value="1"/>
</dbReference>
<dbReference type="EMBL" id="SOFY01000009">
    <property type="protein sequence ID" value="TFC52556.1"/>
    <property type="molecule type" value="Genomic_DNA"/>
</dbReference>
<dbReference type="Proteomes" id="UP000297403">
    <property type="component" value="Unassembled WGS sequence"/>
</dbReference>
<dbReference type="PANTHER" id="PTHR23088">
    <property type="entry name" value="NITRILASE-RELATED"/>
    <property type="match status" value="1"/>
</dbReference>
<feature type="domain" description="CN hydrolase" evidence="2">
    <location>
        <begin position="3"/>
        <end position="236"/>
    </location>
</feature>
<gene>
    <name evidence="3" type="ORF">E3O49_01050</name>
</gene>
<organism evidence="3 4">
    <name type="scientific">Cryobacterium shii</name>
    <dbReference type="NCBI Taxonomy" id="1259235"/>
    <lineage>
        <taxon>Bacteria</taxon>
        <taxon>Bacillati</taxon>
        <taxon>Actinomycetota</taxon>
        <taxon>Actinomycetes</taxon>
        <taxon>Micrococcales</taxon>
        <taxon>Microbacteriaceae</taxon>
        <taxon>Cryobacterium</taxon>
    </lineage>
</organism>
<dbReference type="CDD" id="cd07576">
    <property type="entry name" value="R-amidase_like"/>
    <property type="match status" value="1"/>
</dbReference>
<dbReference type="RefSeq" id="WP_134365158.1">
    <property type="nucleotide sequence ID" value="NZ_SOFY01000009.1"/>
</dbReference>
<evidence type="ECO:0000313" key="4">
    <source>
        <dbReference type="Proteomes" id="UP000297403"/>
    </source>
</evidence>
<comment type="similarity">
    <text evidence="1">Belongs to the carbon-nitrogen hydrolase superfamily. NIT1/NIT2 family.</text>
</comment>
<keyword evidence="3" id="KW-0378">Hydrolase</keyword>
<name>A0AAQ2C8S7_9MICO</name>